<name>A0A0D2CA66_9EURO</name>
<dbReference type="InterPro" id="IPR025224">
    <property type="entry name" value="CCAR1/CCAR2"/>
</dbReference>
<dbReference type="HOGENOM" id="CLU_744010_0_0_1"/>
<dbReference type="GO" id="GO:0006355">
    <property type="term" value="P:regulation of DNA-templated transcription"/>
    <property type="evidence" value="ECO:0007669"/>
    <property type="project" value="InterPro"/>
</dbReference>
<dbReference type="VEuPathDB" id="FungiDB:PV08_01024"/>
<evidence type="ECO:0000313" key="3">
    <source>
        <dbReference type="Proteomes" id="UP000053328"/>
    </source>
</evidence>
<dbReference type="GO" id="GO:0005634">
    <property type="term" value="C:nucleus"/>
    <property type="evidence" value="ECO:0007669"/>
    <property type="project" value="TreeGrafter"/>
</dbReference>
<dbReference type="PANTHER" id="PTHR14304:SF11">
    <property type="entry name" value="SAP DOMAIN-CONTAINING PROTEIN"/>
    <property type="match status" value="1"/>
</dbReference>
<feature type="compositionally biased region" description="Low complexity" evidence="1">
    <location>
        <begin position="344"/>
        <end position="369"/>
    </location>
</feature>
<evidence type="ECO:0000256" key="1">
    <source>
        <dbReference type="SAM" id="MobiDB-lite"/>
    </source>
</evidence>
<dbReference type="GeneID" id="27328107"/>
<gene>
    <name evidence="2" type="ORF">PV08_01024</name>
</gene>
<dbReference type="PANTHER" id="PTHR14304">
    <property type="entry name" value="CELL DIVISION CYCLE AND APOPTOSIS REGULATOR PROTEIN"/>
    <property type="match status" value="1"/>
</dbReference>
<dbReference type="AlphaFoldDB" id="A0A0D2CA66"/>
<evidence type="ECO:0000313" key="2">
    <source>
        <dbReference type="EMBL" id="KIW20449.1"/>
    </source>
</evidence>
<feature type="compositionally biased region" description="Gly residues" evidence="1">
    <location>
        <begin position="370"/>
        <end position="419"/>
    </location>
</feature>
<dbReference type="OrthoDB" id="5374349at2759"/>
<evidence type="ECO:0008006" key="4">
    <source>
        <dbReference type="Google" id="ProtNLM"/>
    </source>
</evidence>
<organism evidence="2 3">
    <name type="scientific">Exophiala spinifera</name>
    <dbReference type="NCBI Taxonomy" id="91928"/>
    <lineage>
        <taxon>Eukaryota</taxon>
        <taxon>Fungi</taxon>
        <taxon>Dikarya</taxon>
        <taxon>Ascomycota</taxon>
        <taxon>Pezizomycotina</taxon>
        <taxon>Eurotiomycetes</taxon>
        <taxon>Chaetothyriomycetidae</taxon>
        <taxon>Chaetothyriales</taxon>
        <taxon>Herpotrichiellaceae</taxon>
        <taxon>Exophiala</taxon>
    </lineage>
</organism>
<dbReference type="EMBL" id="KN847492">
    <property type="protein sequence ID" value="KIW20449.1"/>
    <property type="molecule type" value="Genomic_DNA"/>
</dbReference>
<keyword evidence="3" id="KW-1185">Reference proteome</keyword>
<feature type="compositionally biased region" description="Low complexity" evidence="1">
    <location>
        <begin position="56"/>
        <end position="99"/>
    </location>
</feature>
<protein>
    <recommendedName>
        <fullName evidence="4">RRM domain-containing protein</fullName>
    </recommendedName>
</protein>
<dbReference type="RefSeq" id="XP_016240665.1">
    <property type="nucleotide sequence ID" value="XM_016375389.1"/>
</dbReference>
<proteinExistence type="predicted"/>
<accession>A0A0D2CA66</accession>
<feature type="compositionally biased region" description="Low complexity" evidence="1">
    <location>
        <begin position="213"/>
        <end position="223"/>
    </location>
</feature>
<feature type="region of interest" description="Disordered" evidence="1">
    <location>
        <begin position="17"/>
        <end position="123"/>
    </location>
</feature>
<reference evidence="2 3" key="1">
    <citation type="submission" date="2015-01" db="EMBL/GenBank/DDBJ databases">
        <title>The Genome Sequence of Exophiala spinifera CBS89968.</title>
        <authorList>
            <consortium name="The Broad Institute Genomics Platform"/>
            <person name="Cuomo C."/>
            <person name="de Hoog S."/>
            <person name="Gorbushina A."/>
            <person name="Stielow B."/>
            <person name="Teixiera M."/>
            <person name="Abouelleil A."/>
            <person name="Chapman S.B."/>
            <person name="Priest M."/>
            <person name="Young S.K."/>
            <person name="Wortman J."/>
            <person name="Nusbaum C."/>
            <person name="Birren B."/>
        </authorList>
    </citation>
    <scope>NUCLEOTIDE SEQUENCE [LARGE SCALE GENOMIC DNA]</scope>
    <source>
        <strain evidence="2 3">CBS 89968</strain>
    </source>
</reference>
<feature type="compositionally biased region" description="Basic and acidic residues" evidence="1">
    <location>
        <begin position="259"/>
        <end position="333"/>
    </location>
</feature>
<dbReference type="Proteomes" id="UP000053328">
    <property type="component" value="Unassembled WGS sequence"/>
</dbReference>
<sequence length="419" mass="45622">MPDPKTAVSFDAIIQANRQRKKNEALANEIFGRNKQTRGDSRSSSKVSTRTPDLASRITKVSSHRSSSVASSGSARNTSSRPSSTTPQQARAARLASALETQQANIVTPPRQSTKGGPSLGLSIKGKAGPFTVEASNFAPGTTAADIESALQGDTIDDNGASGMLSCRIVATAPAVVAEMIFSERHIADRVISTYNNQRADGRILHLYLKQSGSGPTPVPSGGNAAITPTPPEPVASNHQFSDNGMDDVEMESEAPLAQDDRDRERDRRPAKSDSDSRDGRRDDYDDRRDDDRRDRDRDRDRERERERERERDRDRERDRERDQRYDRRDDRAPNSSTSSYRDGGNNNSTPNNHSHSHNSYNSRSSHYGNGVGGPGRGMYGGPTGGGMYHRGGGRMYSDGRGGGGSGRGGFGSGYRRGY</sequence>
<feature type="compositionally biased region" description="Polar residues" evidence="1">
    <location>
        <begin position="100"/>
        <end position="116"/>
    </location>
</feature>
<dbReference type="STRING" id="91928.A0A0D2CA66"/>
<feature type="region of interest" description="Disordered" evidence="1">
    <location>
        <begin position="213"/>
        <end position="419"/>
    </location>
</feature>